<dbReference type="InterPro" id="IPR041726">
    <property type="entry name" value="ACAD10_11_N"/>
</dbReference>
<dbReference type="SUPFAM" id="SSF56112">
    <property type="entry name" value="Protein kinase-like (PK-like)"/>
    <property type="match status" value="1"/>
</dbReference>
<dbReference type="CDD" id="cd05154">
    <property type="entry name" value="ACAD10_11_N-like"/>
    <property type="match status" value="1"/>
</dbReference>
<dbReference type="GO" id="GO:0016740">
    <property type="term" value="F:transferase activity"/>
    <property type="evidence" value="ECO:0007669"/>
    <property type="project" value="UniProtKB-KW"/>
</dbReference>
<dbReference type="Pfam" id="PF01636">
    <property type="entry name" value="APH"/>
    <property type="match status" value="1"/>
</dbReference>
<dbReference type="AlphaFoldDB" id="A0A4D7B5T5"/>
<evidence type="ECO:0000313" key="3">
    <source>
        <dbReference type="Proteomes" id="UP000298781"/>
    </source>
</evidence>
<dbReference type="EMBL" id="CP039690">
    <property type="protein sequence ID" value="QCI69249.1"/>
    <property type="molecule type" value="Genomic_DNA"/>
</dbReference>
<dbReference type="Proteomes" id="UP000298781">
    <property type="component" value="Chromosome"/>
</dbReference>
<name>A0A4D7B5T5_9HYPH</name>
<proteinExistence type="predicted"/>
<evidence type="ECO:0000313" key="2">
    <source>
        <dbReference type="EMBL" id="QCI69249.1"/>
    </source>
</evidence>
<dbReference type="InterPro" id="IPR011009">
    <property type="entry name" value="Kinase-like_dom_sf"/>
</dbReference>
<accession>A0A4D7B5T5</accession>
<dbReference type="Gene3D" id="3.90.1200.10">
    <property type="match status" value="1"/>
</dbReference>
<dbReference type="InterPro" id="IPR002575">
    <property type="entry name" value="Aminoglycoside_PTrfase"/>
</dbReference>
<protein>
    <submittedName>
        <fullName evidence="2">Phosphotransferase family protein</fullName>
    </submittedName>
</protein>
<dbReference type="OrthoDB" id="3806873at2"/>
<evidence type="ECO:0000259" key="1">
    <source>
        <dbReference type="Pfam" id="PF01636"/>
    </source>
</evidence>
<organism evidence="2 3">
    <name type="scientific">Phreatobacter stygius</name>
    <dbReference type="NCBI Taxonomy" id="1940610"/>
    <lineage>
        <taxon>Bacteria</taxon>
        <taxon>Pseudomonadati</taxon>
        <taxon>Pseudomonadota</taxon>
        <taxon>Alphaproteobacteria</taxon>
        <taxon>Hyphomicrobiales</taxon>
        <taxon>Phreatobacteraceae</taxon>
        <taxon>Phreatobacter</taxon>
    </lineage>
</organism>
<dbReference type="KEGG" id="pstg:E8M01_15410"/>
<sequence>MTIDEPSLAAYLEAHWPGFKGPVTAEKFAGGQSNPTFLLTHAGGKAVLRKKPPGQLLKSAHAIDREYRVMKALGPTDVPVPDMYVLCEDDQVIGTSFFVMQYVEGRVIWDPAMPDATPADRAGVYDAMNAALAALHLVDVAKVGLSDFGKPGNYFARQLARWTENYRASETEAIPDMNRLIAWLEQALPADDGRVSLVHGDYRIDNMLFAHDAPRLLAIVDWELSTVGHPFADLAYQCMQWRLPNVGSFRGLDGVDRMTSGIPTEADYVALYGRRTGIGEIPDWSFHLAFAFFRLGAILQGVLKRALSGNASNPERAMKARKNVPVLARMALDVIERQA</sequence>
<keyword evidence="2" id="KW-0808">Transferase</keyword>
<keyword evidence="3" id="KW-1185">Reference proteome</keyword>
<gene>
    <name evidence="2" type="ORF">E8M01_15410</name>
</gene>
<feature type="domain" description="Aminoglycoside phosphotransferase" evidence="1">
    <location>
        <begin position="25"/>
        <end position="250"/>
    </location>
</feature>
<dbReference type="PANTHER" id="PTHR47829:SF3">
    <property type="entry name" value="AMINOGLYCOSIDE PHOSPHOTRANSFERASE DOMAIN-CONTAINING PROTEIN"/>
    <property type="match status" value="1"/>
</dbReference>
<reference evidence="2 3" key="1">
    <citation type="submission" date="2019-04" db="EMBL/GenBank/DDBJ databases">
        <title>Phreatobacter aquaticus sp. nov.</title>
        <authorList>
            <person name="Choi A."/>
        </authorList>
    </citation>
    <scope>NUCLEOTIDE SEQUENCE [LARGE SCALE GENOMIC DNA]</scope>
    <source>
        <strain evidence="2 3">KCTC 52518</strain>
    </source>
</reference>
<dbReference type="PANTHER" id="PTHR47829">
    <property type="entry name" value="HYDROLASE, PUTATIVE (AFU_ORTHOLOGUE AFUA_1G12880)-RELATED"/>
    <property type="match status" value="1"/>
</dbReference>
<dbReference type="InterPro" id="IPR052898">
    <property type="entry name" value="ACAD10-like"/>
</dbReference>
<dbReference type="Gene3D" id="3.30.200.20">
    <property type="entry name" value="Phosphorylase Kinase, domain 1"/>
    <property type="match status" value="1"/>
</dbReference>